<dbReference type="AlphaFoldDB" id="A0A2K6JMJ7"/>
<dbReference type="PANTHER" id="PTHR15289">
    <property type="entry name" value="TASTIN"/>
    <property type="match status" value="1"/>
</dbReference>
<reference evidence="2" key="3">
    <citation type="submission" date="2025-09" db="UniProtKB">
        <authorList>
            <consortium name="Ensembl"/>
        </authorList>
    </citation>
    <scope>IDENTIFICATION</scope>
</reference>
<evidence type="ECO:0000313" key="3">
    <source>
        <dbReference type="Proteomes" id="UP000233180"/>
    </source>
</evidence>
<evidence type="ECO:0000313" key="2">
    <source>
        <dbReference type="Ensembl" id="ENSRBIP00000000247.1"/>
    </source>
</evidence>
<dbReference type="PANTHER" id="PTHR15289:SF3">
    <property type="entry name" value="TASTIN"/>
    <property type="match status" value="1"/>
</dbReference>
<feature type="region of interest" description="Disordered" evidence="1">
    <location>
        <begin position="1"/>
        <end position="111"/>
    </location>
</feature>
<gene>
    <name evidence="2" type="primary">TROAP</name>
</gene>
<proteinExistence type="predicted"/>
<name>A0A2K6JMJ7_RHIBE</name>
<keyword evidence="3" id="KW-1185">Reference proteome</keyword>
<reference evidence="2" key="2">
    <citation type="submission" date="2025-08" db="UniProtKB">
        <authorList>
            <consortium name="Ensembl"/>
        </authorList>
    </citation>
    <scope>IDENTIFICATION</scope>
</reference>
<dbReference type="Proteomes" id="UP000233180">
    <property type="component" value="Unassembled WGS sequence"/>
</dbReference>
<dbReference type="Ensembl" id="ENSRBIT00000001381.1">
    <property type="protein sequence ID" value="ENSRBIP00000000247.1"/>
    <property type="gene ID" value="ENSRBIG00000000994.1"/>
</dbReference>
<dbReference type="InterPro" id="IPR026133">
    <property type="entry name" value="Tastin"/>
</dbReference>
<feature type="compositionally biased region" description="Basic and acidic residues" evidence="1">
    <location>
        <begin position="1"/>
        <end position="11"/>
    </location>
</feature>
<reference evidence="2 3" key="1">
    <citation type="submission" date="2016-06" db="EMBL/GenBank/DDBJ databases">
        <title>Genome of Rhinopithecus bieti.</title>
        <authorList>
            <person name="Wu"/>
            <person name="C.-I. and Zhang"/>
            <person name="Y."/>
        </authorList>
    </citation>
    <scope>NUCLEOTIDE SEQUENCE</scope>
</reference>
<feature type="compositionally biased region" description="Polar residues" evidence="1">
    <location>
        <begin position="29"/>
        <end position="39"/>
    </location>
</feature>
<sequence length="144" mass="15761">MTTRQATRDPLLRGVSPTPSKIPVRSQKRTPFSTVTSCALDQENQDPSKCLQKPPLNIQRPLVDSAGPRPKAKHQAETSQRLVGIPQPRNPLEELRPSPRGQNVGPGPSAQTVLVAPPGKLFALRRSPFPPAKCHLTRCHGLYL</sequence>
<accession>A0A2K6JMJ7</accession>
<protein>
    <submittedName>
        <fullName evidence="2">Trophinin associated protein</fullName>
    </submittedName>
</protein>
<evidence type="ECO:0000256" key="1">
    <source>
        <dbReference type="SAM" id="MobiDB-lite"/>
    </source>
</evidence>
<organism evidence="2 3">
    <name type="scientific">Rhinopithecus bieti</name>
    <name type="common">Black snub-nosed monkey</name>
    <name type="synonym">Pygathrix bieti</name>
    <dbReference type="NCBI Taxonomy" id="61621"/>
    <lineage>
        <taxon>Eukaryota</taxon>
        <taxon>Metazoa</taxon>
        <taxon>Chordata</taxon>
        <taxon>Craniata</taxon>
        <taxon>Vertebrata</taxon>
        <taxon>Euteleostomi</taxon>
        <taxon>Mammalia</taxon>
        <taxon>Eutheria</taxon>
        <taxon>Euarchontoglires</taxon>
        <taxon>Primates</taxon>
        <taxon>Haplorrhini</taxon>
        <taxon>Catarrhini</taxon>
        <taxon>Cercopithecidae</taxon>
        <taxon>Colobinae</taxon>
        <taxon>Rhinopithecus</taxon>
    </lineage>
</organism>
<dbReference type="GeneTree" id="ENSGT00390000012132"/>